<dbReference type="SMART" id="SM00387">
    <property type="entry name" value="HATPase_c"/>
    <property type="match status" value="1"/>
</dbReference>
<accession>A0A096F9X9</accession>
<dbReference type="Proteomes" id="UP000029553">
    <property type="component" value="Unassembled WGS sequence"/>
</dbReference>
<keyword evidence="3" id="KW-0597">Phosphoprotein</keyword>
<keyword evidence="5 10" id="KW-0418">Kinase</keyword>
<dbReference type="InterPro" id="IPR036890">
    <property type="entry name" value="HATPase_C_sf"/>
</dbReference>
<proteinExistence type="predicted"/>
<evidence type="ECO:0000259" key="9">
    <source>
        <dbReference type="PROSITE" id="PS50109"/>
    </source>
</evidence>
<dbReference type="SUPFAM" id="SSF47384">
    <property type="entry name" value="Homodimeric domain of signal transducing histidine kinase"/>
    <property type="match status" value="1"/>
</dbReference>
<dbReference type="InterPro" id="IPR011623">
    <property type="entry name" value="7TMR_DISM_rcpt_extracell_dom1"/>
</dbReference>
<keyword evidence="7" id="KW-0175">Coiled coil</keyword>
<evidence type="ECO:0000256" key="5">
    <source>
        <dbReference type="ARBA" id="ARBA00022777"/>
    </source>
</evidence>
<sequence length="782" mass="87719">MYPIIFSALIHESKTMRQCTSSYVRLLCSIFLWWAINASALETSAPPRIQISDVALGLPVLDNTVEVWERGMANEAPLQVAALPSNEIDGFHTVTAKALEGRFDMTHLWLRLALHNDLNTPQSVQLALGVSWLQHVTFYVVRMQEGQVRASRTLAGISDPNESLNRVPQIAINLAPGEKVRILVHVNSHASSKLKVALHTVDQWHRVERDYALFSGLLIGSILVFVVYSAALWRILRSPLMGWQTLGLLLTALYEVTYRGYAQTILWPSSTEWGYRAHHVLVAGIVLSILLYLRARLEKTQNYLPSAGVILLKVVAFLESIVLIGALFGPYDWFAPTGIILAPLSLLAILACTYIYHRSGGPGSLTALLLVSVLACCALLRAVALLIPNIALVQLFEQYALVLPALTVGLFVITSWAYQHSHQRHQAQRTLLQWQSQQQERLEHEVKYKTRALKEALEQAEQRSLEQKELLAYVSHDLRAPVSAIIGYLQLMHQSPSKVDIDKLAAVERSATYQLALIDELVDYAKDELQPPLALNEQLINLNSLLDELTKYAHALAHRQRNKFSLQIRSMLPVHIYLDGKRLQQAVLNLLSNAAKFTFDGSIDLKLQGKYVGRDKWHLRFEVSDSGSGMEPEVLARIQKSLTASRTQAKRGLGLLIAQRIIEKMTGHLSIDSHLGRGTNAVFFLMVKQVSDSPLFQALMPPPTSDKHSEHKTMQKLEALQEEQKYELEQLARRGNWSDLHAWIDAIDNGTDYQGLVSAVRHALDELDFEKIGNIARTAPLR</sequence>
<dbReference type="SMART" id="SM00388">
    <property type="entry name" value="HisKA"/>
    <property type="match status" value="1"/>
</dbReference>
<dbReference type="Gene3D" id="3.30.565.10">
    <property type="entry name" value="Histidine kinase-like ATPase, C-terminal domain"/>
    <property type="match status" value="1"/>
</dbReference>
<organism evidence="10 11">
    <name type="scientific">Comamonas testosteroni</name>
    <name type="common">Pseudomonas testosteroni</name>
    <dbReference type="NCBI Taxonomy" id="285"/>
    <lineage>
        <taxon>Bacteria</taxon>
        <taxon>Pseudomonadati</taxon>
        <taxon>Pseudomonadota</taxon>
        <taxon>Betaproteobacteria</taxon>
        <taxon>Burkholderiales</taxon>
        <taxon>Comamonadaceae</taxon>
        <taxon>Comamonas</taxon>
    </lineage>
</organism>
<feature type="transmembrane region" description="Helical" evidence="8">
    <location>
        <begin position="277"/>
        <end position="295"/>
    </location>
</feature>
<dbReference type="InterPro" id="IPR005467">
    <property type="entry name" value="His_kinase_dom"/>
</dbReference>
<name>A0A096F9X9_COMTE</name>
<evidence type="ECO:0000256" key="2">
    <source>
        <dbReference type="ARBA" id="ARBA00012438"/>
    </source>
</evidence>
<keyword evidence="4" id="KW-0808">Transferase</keyword>
<dbReference type="SUPFAM" id="SSF55874">
    <property type="entry name" value="ATPase domain of HSP90 chaperone/DNA topoisomerase II/histidine kinase"/>
    <property type="match status" value="1"/>
</dbReference>
<feature type="transmembrane region" description="Helical" evidence="8">
    <location>
        <begin position="307"/>
        <end position="328"/>
    </location>
</feature>
<dbReference type="InterPro" id="IPR003594">
    <property type="entry name" value="HATPase_dom"/>
</dbReference>
<dbReference type="GO" id="GO:0000155">
    <property type="term" value="F:phosphorelay sensor kinase activity"/>
    <property type="evidence" value="ECO:0007669"/>
    <property type="project" value="InterPro"/>
</dbReference>
<dbReference type="PANTHER" id="PTHR43711">
    <property type="entry name" value="TWO-COMPONENT HISTIDINE KINASE"/>
    <property type="match status" value="1"/>
</dbReference>
<feature type="transmembrane region" description="Helical" evidence="8">
    <location>
        <begin position="399"/>
        <end position="418"/>
    </location>
</feature>
<dbReference type="CDD" id="cd00082">
    <property type="entry name" value="HisKA"/>
    <property type="match status" value="1"/>
</dbReference>
<evidence type="ECO:0000256" key="8">
    <source>
        <dbReference type="SAM" id="Phobius"/>
    </source>
</evidence>
<evidence type="ECO:0000256" key="6">
    <source>
        <dbReference type="ARBA" id="ARBA00023012"/>
    </source>
</evidence>
<dbReference type="EMBL" id="AWOR01000064">
    <property type="protein sequence ID" value="KGH27161.1"/>
    <property type="molecule type" value="Genomic_DNA"/>
</dbReference>
<dbReference type="Pfam" id="PF07696">
    <property type="entry name" value="7TMR-DISMED2"/>
    <property type="match status" value="1"/>
</dbReference>
<dbReference type="PROSITE" id="PS50109">
    <property type="entry name" value="HIS_KIN"/>
    <property type="match status" value="1"/>
</dbReference>
<evidence type="ECO:0000256" key="4">
    <source>
        <dbReference type="ARBA" id="ARBA00022679"/>
    </source>
</evidence>
<comment type="catalytic activity">
    <reaction evidence="1">
        <text>ATP + protein L-histidine = ADP + protein N-phospho-L-histidine.</text>
        <dbReference type="EC" id="2.7.13.3"/>
    </reaction>
</comment>
<keyword evidence="8" id="KW-0472">Membrane</keyword>
<comment type="caution">
    <text evidence="10">The sequence shown here is derived from an EMBL/GenBank/DDBJ whole genome shotgun (WGS) entry which is preliminary data.</text>
</comment>
<dbReference type="InterPro" id="IPR011622">
    <property type="entry name" value="7TMR_DISM_rcpt_extracell_dom2"/>
</dbReference>
<feature type="domain" description="Histidine kinase" evidence="9">
    <location>
        <begin position="473"/>
        <end position="689"/>
    </location>
</feature>
<protein>
    <recommendedName>
        <fullName evidence="2">histidine kinase</fullName>
        <ecNumber evidence="2">2.7.13.3</ecNumber>
    </recommendedName>
</protein>
<evidence type="ECO:0000313" key="11">
    <source>
        <dbReference type="Proteomes" id="UP000029553"/>
    </source>
</evidence>
<keyword evidence="8" id="KW-0812">Transmembrane</keyword>
<dbReference type="PRINTS" id="PR00344">
    <property type="entry name" value="BCTRLSENSOR"/>
</dbReference>
<dbReference type="Pfam" id="PF07695">
    <property type="entry name" value="7TMR-DISM_7TM"/>
    <property type="match status" value="1"/>
</dbReference>
<keyword evidence="8" id="KW-1133">Transmembrane helix</keyword>
<feature type="transmembrane region" description="Helical" evidence="8">
    <location>
        <begin position="368"/>
        <end position="387"/>
    </location>
</feature>
<dbReference type="InterPro" id="IPR004358">
    <property type="entry name" value="Sig_transdc_His_kin-like_C"/>
</dbReference>
<dbReference type="Gene3D" id="2.60.40.2380">
    <property type="match status" value="1"/>
</dbReference>
<feature type="coiled-coil region" evidence="7">
    <location>
        <begin position="439"/>
        <end position="470"/>
    </location>
</feature>
<dbReference type="Gene3D" id="1.10.287.130">
    <property type="match status" value="1"/>
</dbReference>
<evidence type="ECO:0000256" key="7">
    <source>
        <dbReference type="SAM" id="Coils"/>
    </source>
</evidence>
<dbReference type="Pfam" id="PF02518">
    <property type="entry name" value="HATPase_c"/>
    <property type="match status" value="1"/>
</dbReference>
<dbReference type="InterPro" id="IPR036097">
    <property type="entry name" value="HisK_dim/P_sf"/>
</dbReference>
<gene>
    <name evidence="10" type="ORF">P353_19275</name>
</gene>
<evidence type="ECO:0000256" key="3">
    <source>
        <dbReference type="ARBA" id="ARBA00022553"/>
    </source>
</evidence>
<keyword evidence="6" id="KW-0902">Two-component regulatory system</keyword>
<dbReference type="Pfam" id="PF00512">
    <property type="entry name" value="HisKA"/>
    <property type="match status" value="1"/>
</dbReference>
<feature type="transmembrane region" description="Helical" evidence="8">
    <location>
        <begin position="334"/>
        <end position="356"/>
    </location>
</feature>
<dbReference type="InterPro" id="IPR050736">
    <property type="entry name" value="Sensor_HK_Regulatory"/>
</dbReference>
<evidence type="ECO:0000313" key="10">
    <source>
        <dbReference type="EMBL" id="KGH27161.1"/>
    </source>
</evidence>
<dbReference type="PANTHER" id="PTHR43711:SF31">
    <property type="entry name" value="HISTIDINE KINASE"/>
    <property type="match status" value="1"/>
</dbReference>
<feature type="transmembrane region" description="Helical" evidence="8">
    <location>
        <begin position="211"/>
        <end position="233"/>
    </location>
</feature>
<reference evidence="10 11" key="1">
    <citation type="submission" date="2013-09" db="EMBL/GenBank/DDBJ databases">
        <title>High correlation between genotypes and phenotypes of environmental bacteria Comamonas testosteroni strains.</title>
        <authorList>
            <person name="Liu L."/>
            <person name="Zhu W."/>
            <person name="Xia X."/>
            <person name="Xu B."/>
            <person name="Luo M."/>
            <person name="Wang G."/>
        </authorList>
    </citation>
    <scope>NUCLEOTIDE SEQUENCE [LARGE SCALE GENOMIC DNA]</scope>
    <source>
        <strain evidence="10 11">JL40</strain>
    </source>
</reference>
<evidence type="ECO:0000256" key="1">
    <source>
        <dbReference type="ARBA" id="ARBA00000085"/>
    </source>
</evidence>
<dbReference type="InterPro" id="IPR003661">
    <property type="entry name" value="HisK_dim/P_dom"/>
</dbReference>
<feature type="transmembrane region" description="Helical" evidence="8">
    <location>
        <begin position="240"/>
        <end position="257"/>
    </location>
</feature>
<dbReference type="EC" id="2.7.13.3" evidence="2"/>
<dbReference type="AlphaFoldDB" id="A0A096F9X9"/>